<sequence length="170" mass="19219">IRLMDETQSFKTLKEMMNPQFDWDKLDDYEILLGLAEEAVYLQEVPQRILGKIALTLTTKYGDETLTRFAKELGKSKSSLTTYRWVESRLKGLDIPIDLKWSSLRVIAGADNPAAWITKVQEEGLSTQEVKRLVKIEKGEPITHSHKKIKCPSCDFVTEGVKCGGCGEVL</sequence>
<dbReference type="EMBL" id="LAZR01001030">
    <property type="protein sequence ID" value="KKN52157.1"/>
    <property type="molecule type" value="Genomic_DNA"/>
</dbReference>
<gene>
    <name evidence="1" type="ORF">LCGC14_0615070</name>
</gene>
<protein>
    <submittedName>
        <fullName evidence="1">Uncharacterized protein</fullName>
    </submittedName>
</protein>
<evidence type="ECO:0000313" key="1">
    <source>
        <dbReference type="EMBL" id="KKN52157.1"/>
    </source>
</evidence>
<reference evidence="1" key="1">
    <citation type="journal article" date="2015" name="Nature">
        <title>Complex archaea that bridge the gap between prokaryotes and eukaryotes.</title>
        <authorList>
            <person name="Spang A."/>
            <person name="Saw J.H."/>
            <person name="Jorgensen S.L."/>
            <person name="Zaremba-Niedzwiedzka K."/>
            <person name="Martijn J."/>
            <person name="Lind A.E."/>
            <person name="van Eijk R."/>
            <person name="Schleper C."/>
            <person name="Guy L."/>
            <person name="Ettema T.J."/>
        </authorList>
    </citation>
    <scope>NUCLEOTIDE SEQUENCE</scope>
</reference>
<accession>A0A0F9RQL9</accession>
<comment type="caution">
    <text evidence="1">The sequence shown here is derived from an EMBL/GenBank/DDBJ whole genome shotgun (WGS) entry which is preliminary data.</text>
</comment>
<feature type="non-terminal residue" evidence="1">
    <location>
        <position position="1"/>
    </location>
</feature>
<proteinExistence type="predicted"/>
<organism evidence="1">
    <name type="scientific">marine sediment metagenome</name>
    <dbReference type="NCBI Taxonomy" id="412755"/>
    <lineage>
        <taxon>unclassified sequences</taxon>
        <taxon>metagenomes</taxon>
        <taxon>ecological metagenomes</taxon>
    </lineage>
</organism>
<dbReference type="AlphaFoldDB" id="A0A0F9RQL9"/>
<name>A0A0F9RQL9_9ZZZZ</name>